<keyword evidence="3" id="KW-1185">Reference proteome</keyword>
<protein>
    <submittedName>
        <fullName evidence="2">Uncharacterized protein</fullName>
    </submittedName>
</protein>
<evidence type="ECO:0000313" key="2">
    <source>
        <dbReference type="EMBL" id="EPS30308.1"/>
    </source>
</evidence>
<proteinExistence type="predicted"/>
<feature type="compositionally biased region" description="Polar residues" evidence="1">
    <location>
        <begin position="18"/>
        <end position="27"/>
    </location>
</feature>
<reference evidence="2 3" key="1">
    <citation type="journal article" date="2013" name="PLoS ONE">
        <title>Genomic and secretomic analyses reveal unique features of the lignocellulolytic enzyme system of Penicillium decumbens.</title>
        <authorList>
            <person name="Liu G."/>
            <person name="Zhang L."/>
            <person name="Wei X."/>
            <person name="Zou G."/>
            <person name="Qin Y."/>
            <person name="Ma L."/>
            <person name="Li J."/>
            <person name="Zheng H."/>
            <person name="Wang S."/>
            <person name="Wang C."/>
            <person name="Xun L."/>
            <person name="Zhao G.-P."/>
            <person name="Zhou Z."/>
            <person name="Qu Y."/>
        </authorList>
    </citation>
    <scope>NUCLEOTIDE SEQUENCE [LARGE SCALE GENOMIC DNA]</scope>
    <source>
        <strain evidence="3">114-2 / CGMCC 5302</strain>
    </source>
</reference>
<dbReference type="AlphaFoldDB" id="S8AVN6"/>
<feature type="region of interest" description="Disordered" evidence="1">
    <location>
        <begin position="1"/>
        <end position="48"/>
    </location>
</feature>
<dbReference type="HOGENOM" id="CLU_2638845_0_0_1"/>
<feature type="compositionally biased region" description="Basic and acidic residues" evidence="1">
    <location>
        <begin position="1"/>
        <end position="16"/>
    </location>
</feature>
<dbReference type="Proteomes" id="UP000019376">
    <property type="component" value="Unassembled WGS sequence"/>
</dbReference>
<organism evidence="2 3">
    <name type="scientific">Penicillium oxalicum (strain 114-2 / CGMCC 5302)</name>
    <name type="common">Penicillium decumbens</name>
    <dbReference type="NCBI Taxonomy" id="933388"/>
    <lineage>
        <taxon>Eukaryota</taxon>
        <taxon>Fungi</taxon>
        <taxon>Dikarya</taxon>
        <taxon>Ascomycota</taxon>
        <taxon>Pezizomycotina</taxon>
        <taxon>Eurotiomycetes</taxon>
        <taxon>Eurotiomycetidae</taxon>
        <taxon>Eurotiales</taxon>
        <taxon>Aspergillaceae</taxon>
        <taxon>Penicillium</taxon>
    </lineage>
</organism>
<gene>
    <name evidence="2" type="ORF">PDE_05259</name>
</gene>
<accession>S8AVN6</accession>
<dbReference type="EMBL" id="KB644412">
    <property type="protein sequence ID" value="EPS30308.1"/>
    <property type="molecule type" value="Genomic_DNA"/>
</dbReference>
<evidence type="ECO:0000256" key="1">
    <source>
        <dbReference type="SAM" id="MobiDB-lite"/>
    </source>
</evidence>
<name>S8AVN6_PENO1</name>
<sequence length="77" mass="8648">METTSHSEHSAKEHRVQSCAQDTSRISSDPDHVREQDQAPPLSSERLVDPTCTQMEADLEWIIPQAGSVVTWTQESE</sequence>
<evidence type="ECO:0000313" key="3">
    <source>
        <dbReference type="Proteomes" id="UP000019376"/>
    </source>
</evidence>
<feature type="compositionally biased region" description="Basic and acidic residues" evidence="1">
    <location>
        <begin position="28"/>
        <end position="37"/>
    </location>
</feature>